<evidence type="ECO:0000313" key="3">
    <source>
        <dbReference type="Proteomes" id="UP000441717"/>
    </source>
</evidence>
<evidence type="ECO:0000313" key="2">
    <source>
        <dbReference type="EMBL" id="MQL51140.1"/>
    </source>
</evidence>
<reference evidence="2 3" key="1">
    <citation type="submission" date="2019-10" db="EMBL/GenBank/DDBJ databases">
        <title>Comparative genomics of sulfur disproportionating microorganisms.</title>
        <authorList>
            <person name="Ward L.M."/>
            <person name="Bertran E."/>
            <person name="Johnston D."/>
        </authorList>
    </citation>
    <scope>NUCLEOTIDE SEQUENCE [LARGE SCALE GENOMIC DNA]</scope>
    <source>
        <strain evidence="2 3">DSM 14055</strain>
    </source>
</reference>
<comment type="caution">
    <text evidence="2">The sequence shown here is derived from an EMBL/GenBank/DDBJ whole genome shotgun (WGS) entry which is preliminary data.</text>
</comment>
<keyword evidence="3" id="KW-1185">Reference proteome</keyword>
<dbReference type="Proteomes" id="UP000441717">
    <property type="component" value="Unassembled WGS sequence"/>
</dbReference>
<name>A0A6N7IMD7_9FIRM</name>
<accession>A0A6N7IMD7</accession>
<feature type="region of interest" description="Disordered" evidence="1">
    <location>
        <begin position="81"/>
        <end position="114"/>
    </location>
</feature>
<dbReference type="Pfam" id="PF12788">
    <property type="entry name" value="YmaF"/>
    <property type="match status" value="1"/>
</dbReference>
<evidence type="ECO:0008006" key="4">
    <source>
        <dbReference type="Google" id="ProtNLM"/>
    </source>
</evidence>
<dbReference type="OrthoDB" id="1682334at2"/>
<proteinExistence type="predicted"/>
<sequence length="114" mass="12416">MPMPDGQHVHFFSGETSYEYGHLHRYQGYTGPAVGQGLAHTHRIRVITTVELGHDHLIDVETGPGIATAGGHVHEFRGVTSISGRPPHSHRFRNVTGPPIPTMYGQAQDAGTQE</sequence>
<evidence type="ECO:0000256" key="1">
    <source>
        <dbReference type="SAM" id="MobiDB-lite"/>
    </source>
</evidence>
<gene>
    <name evidence="2" type="ORF">GFC01_02440</name>
</gene>
<dbReference type="InterPro" id="IPR024307">
    <property type="entry name" value="YmaF"/>
</dbReference>
<protein>
    <recommendedName>
        <fullName evidence="4">YmaF family protein</fullName>
    </recommendedName>
</protein>
<dbReference type="EMBL" id="WHYR01000004">
    <property type="protein sequence ID" value="MQL51140.1"/>
    <property type="molecule type" value="Genomic_DNA"/>
</dbReference>
<organism evidence="2 3">
    <name type="scientific">Desulfofundulus thermobenzoicus</name>
    <dbReference type="NCBI Taxonomy" id="29376"/>
    <lineage>
        <taxon>Bacteria</taxon>
        <taxon>Bacillati</taxon>
        <taxon>Bacillota</taxon>
        <taxon>Clostridia</taxon>
        <taxon>Eubacteriales</taxon>
        <taxon>Peptococcaceae</taxon>
        <taxon>Desulfofundulus</taxon>
    </lineage>
</organism>
<dbReference type="AlphaFoldDB" id="A0A6N7IMD7"/>